<dbReference type="AlphaFoldDB" id="A0A0F8VXC2"/>
<accession>A0A0F8VXC2</accession>
<reference evidence="1" key="1">
    <citation type="journal article" date="2015" name="Nature">
        <title>Complex archaea that bridge the gap between prokaryotes and eukaryotes.</title>
        <authorList>
            <person name="Spang A."/>
            <person name="Saw J.H."/>
            <person name="Jorgensen S.L."/>
            <person name="Zaremba-Niedzwiedzka K."/>
            <person name="Martijn J."/>
            <person name="Lind A.E."/>
            <person name="van Eijk R."/>
            <person name="Schleper C."/>
            <person name="Guy L."/>
            <person name="Ettema T.J."/>
        </authorList>
    </citation>
    <scope>NUCLEOTIDE SEQUENCE</scope>
</reference>
<protein>
    <submittedName>
        <fullName evidence="1">Uncharacterized protein</fullName>
    </submittedName>
</protein>
<dbReference type="EMBL" id="LAZR01068796">
    <property type="protein sequence ID" value="KKK48967.1"/>
    <property type="molecule type" value="Genomic_DNA"/>
</dbReference>
<comment type="caution">
    <text evidence="1">The sequence shown here is derived from an EMBL/GenBank/DDBJ whole genome shotgun (WGS) entry which is preliminary data.</text>
</comment>
<name>A0A0F8VXC2_9ZZZZ</name>
<proteinExistence type="predicted"/>
<gene>
    <name evidence="1" type="ORF">LCGC14_3139790</name>
</gene>
<evidence type="ECO:0000313" key="1">
    <source>
        <dbReference type="EMBL" id="KKK48967.1"/>
    </source>
</evidence>
<organism evidence="1">
    <name type="scientific">marine sediment metagenome</name>
    <dbReference type="NCBI Taxonomy" id="412755"/>
    <lineage>
        <taxon>unclassified sequences</taxon>
        <taxon>metagenomes</taxon>
        <taxon>ecological metagenomes</taxon>
    </lineage>
</organism>
<sequence>MTNPADTPEVEVDQAVNGVVWSIQDLTQLTRRWPHLVQEQLDDIENVHGLLDSIIAALMAQQEAQEQADEPVNLLGAG</sequence>